<proteinExistence type="predicted"/>
<feature type="compositionally biased region" description="Basic residues" evidence="5">
    <location>
        <begin position="250"/>
        <end position="259"/>
    </location>
</feature>
<keyword evidence="4" id="KW-0968">Cytoplasmic vesicle</keyword>
<evidence type="ECO:0000259" key="6">
    <source>
        <dbReference type="PROSITE" id="PS50942"/>
    </source>
</evidence>
<evidence type="ECO:0000256" key="2">
    <source>
        <dbReference type="ARBA" id="ARBA00004601"/>
    </source>
</evidence>
<dbReference type="InterPro" id="IPR035802">
    <property type="entry name" value="ENTH/VHS_tepsin"/>
</dbReference>
<keyword evidence="8" id="KW-1185">Reference proteome</keyword>
<dbReference type="PROSITE" id="PS50942">
    <property type="entry name" value="ENTH"/>
    <property type="match status" value="1"/>
</dbReference>
<evidence type="ECO:0000256" key="4">
    <source>
        <dbReference type="ARBA" id="ARBA00023329"/>
    </source>
</evidence>
<dbReference type="EMBL" id="JARAKH010000489">
    <property type="protein sequence ID" value="KAK8374244.1"/>
    <property type="molecule type" value="Genomic_DNA"/>
</dbReference>
<dbReference type="GO" id="GO:0032588">
    <property type="term" value="C:trans-Golgi network membrane"/>
    <property type="evidence" value="ECO:0007669"/>
    <property type="project" value="TreeGrafter"/>
</dbReference>
<dbReference type="Proteomes" id="UP001487740">
    <property type="component" value="Unassembled WGS sequence"/>
</dbReference>
<dbReference type="CDD" id="cd03572">
    <property type="entry name" value="ENTH_like_Tepsin"/>
    <property type="match status" value="1"/>
</dbReference>
<feature type="domain" description="ENTH" evidence="6">
    <location>
        <begin position="8"/>
        <end position="141"/>
    </location>
</feature>
<evidence type="ECO:0000313" key="8">
    <source>
        <dbReference type="Proteomes" id="UP001487740"/>
    </source>
</evidence>
<dbReference type="InterPro" id="IPR008942">
    <property type="entry name" value="ENTH_VHS"/>
</dbReference>
<dbReference type="InterPro" id="IPR039273">
    <property type="entry name" value="TEPSIN"/>
</dbReference>
<feature type="compositionally biased region" description="Low complexity" evidence="5">
    <location>
        <begin position="285"/>
        <end position="303"/>
    </location>
</feature>
<feature type="compositionally biased region" description="Polar residues" evidence="5">
    <location>
        <begin position="236"/>
        <end position="249"/>
    </location>
</feature>
<evidence type="ECO:0000256" key="5">
    <source>
        <dbReference type="SAM" id="MobiDB-lite"/>
    </source>
</evidence>
<name>A0AAW0SG01_SCYPA</name>
<dbReference type="Gene3D" id="1.25.40.90">
    <property type="match status" value="1"/>
</dbReference>
<comment type="caution">
    <text evidence="7">The sequence shown here is derived from an EMBL/GenBank/DDBJ whole genome shotgun (WGS) entry which is preliminary data.</text>
</comment>
<feature type="compositionally biased region" description="Low complexity" evidence="5">
    <location>
        <begin position="221"/>
        <end position="231"/>
    </location>
</feature>
<dbReference type="InterPro" id="IPR013809">
    <property type="entry name" value="ENTH"/>
</dbReference>
<dbReference type="PANTHER" id="PTHR21514:SF0">
    <property type="entry name" value="AP-4 COMPLEX ACCESSORY SUBUNIT TEPSIN"/>
    <property type="match status" value="1"/>
</dbReference>
<protein>
    <recommendedName>
        <fullName evidence="6">ENTH domain-containing protein</fullName>
    </recommendedName>
</protein>
<keyword evidence="3" id="KW-0333">Golgi apparatus</keyword>
<accession>A0AAW0SG01</accession>
<dbReference type="GO" id="GO:0031410">
    <property type="term" value="C:cytoplasmic vesicle"/>
    <property type="evidence" value="ECO:0007669"/>
    <property type="project" value="UniProtKB-SubCell"/>
</dbReference>
<gene>
    <name evidence="7" type="ORF">O3P69_020953</name>
</gene>
<feature type="compositionally biased region" description="Basic and acidic residues" evidence="5">
    <location>
        <begin position="142"/>
        <end position="152"/>
    </location>
</feature>
<evidence type="ECO:0000256" key="1">
    <source>
        <dbReference type="ARBA" id="ARBA00004541"/>
    </source>
</evidence>
<feature type="region of interest" description="Disordered" evidence="5">
    <location>
        <begin position="142"/>
        <end position="165"/>
    </location>
</feature>
<dbReference type="PANTHER" id="PTHR21514">
    <property type="entry name" value="AP-4 COMPLEX ACCESSORY SUBUNIT TEPSIN"/>
    <property type="match status" value="1"/>
</dbReference>
<feature type="region of interest" description="Disordered" evidence="5">
    <location>
        <begin position="205"/>
        <end position="303"/>
    </location>
</feature>
<sequence>MELLKEAKNVVDFASYYPLLNKATTDNDTPTPGYVYEEIIKLSHNSPGHRQLLIDFLLARLHSSSWPGKQKVIRIFQHLCTRGHRGVRVSLRGQDGELRKAAAAGGPPDPLLANTPQLFLSSAIQELLTQLFDSKTMKEDEQWLAGKDKSEESSSSTLSVAPQGYGSHGVKGKYEGFGSSPIVPSESLVTQVRGMVERVMSTSGDTNSLDLLKGDKGDYQPLSLPSLGSVPPSQPAPQIQMQLLSASQKSKYKAHRRGRAGGGWESDEDTQELPASPLTSEMDLSPGPASSHSSSDAHSSGAAEEQLLNTLTDAKMRWPLDHDMLVGMSRDCATLNLPLLLGKISNKCSLLAAPTSSDPQANETSSNITGCHFLVGCDTKDVPPPLASPDTDTRTTRLLALLLLVEFGMHYDVLPPALVHSHLGQTLTAVKENKNLESMVQLKARKLSLIVSNFV</sequence>
<dbReference type="SUPFAM" id="SSF48464">
    <property type="entry name" value="ENTH/VHS domain"/>
    <property type="match status" value="1"/>
</dbReference>
<comment type="subcellular location">
    <subcellularLocation>
        <location evidence="1">Cytoplasmic vesicle</location>
    </subcellularLocation>
    <subcellularLocation>
        <location evidence="2">Golgi apparatus</location>
        <location evidence="2">trans-Golgi network</location>
    </subcellularLocation>
</comment>
<evidence type="ECO:0000256" key="3">
    <source>
        <dbReference type="ARBA" id="ARBA00023034"/>
    </source>
</evidence>
<evidence type="ECO:0000313" key="7">
    <source>
        <dbReference type="EMBL" id="KAK8374245.1"/>
    </source>
</evidence>
<dbReference type="EMBL" id="JARAKH010000489">
    <property type="protein sequence ID" value="KAK8374245.1"/>
    <property type="molecule type" value="Genomic_DNA"/>
</dbReference>
<reference evidence="7 8" key="1">
    <citation type="submission" date="2023-03" db="EMBL/GenBank/DDBJ databases">
        <title>High-quality genome of Scylla paramamosain provides insights in environmental adaptation.</title>
        <authorList>
            <person name="Zhang L."/>
        </authorList>
    </citation>
    <scope>NUCLEOTIDE SEQUENCE [LARGE SCALE GENOMIC DNA]</scope>
    <source>
        <strain evidence="7">LZ_2023a</strain>
        <tissue evidence="7">Muscle</tissue>
    </source>
</reference>
<organism evidence="7 8">
    <name type="scientific">Scylla paramamosain</name>
    <name type="common">Mud crab</name>
    <dbReference type="NCBI Taxonomy" id="85552"/>
    <lineage>
        <taxon>Eukaryota</taxon>
        <taxon>Metazoa</taxon>
        <taxon>Ecdysozoa</taxon>
        <taxon>Arthropoda</taxon>
        <taxon>Crustacea</taxon>
        <taxon>Multicrustacea</taxon>
        <taxon>Malacostraca</taxon>
        <taxon>Eumalacostraca</taxon>
        <taxon>Eucarida</taxon>
        <taxon>Decapoda</taxon>
        <taxon>Pleocyemata</taxon>
        <taxon>Brachyura</taxon>
        <taxon>Eubrachyura</taxon>
        <taxon>Portunoidea</taxon>
        <taxon>Portunidae</taxon>
        <taxon>Portuninae</taxon>
        <taxon>Scylla</taxon>
    </lineage>
</organism>
<dbReference type="AlphaFoldDB" id="A0AAW0SG01"/>